<proteinExistence type="predicted"/>
<protein>
    <submittedName>
        <fullName evidence="1">Uncharacterized protein</fullName>
    </submittedName>
</protein>
<evidence type="ECO:0000313" key="2">
    <source>
        <dbReference type="Proteomes" id="UP000008556"/>
    </source>
</evidence>
<accession>A0A6C6Z081</accession>
<reference evidence="1 2" key="1">
    <citation type="submission" date="2007-11" db="EMBL/GenBank/DDBJ databases">
        <authorList>
            <consortium name="The Salmonella enterica serovar Paratyphi B Genome Sequencing Project"/>
            <person name="McClelland M."/>
            <person name="Sanderson E.K."/>
            <person name="Porwollik S."/>
            <person name="Spieth J."/>
            <person name="Clifton W.S."/>
            <person name="Fulton R."/>
            <person name="Cordes M."/>
            <person name="Wollam A."/>
            <person name="Shah N."/>
            <person name="Pepin K."/>
            <person name="Bhonagiri V."/>
            <person name="Nash W."/>
            <person name="Johnson M."/>
            <person name="Thiruvilangam P."/>
            <person name="Wilson R."/>
        </authorList>
    </citation>
    <scope>NUCLEOTIDE SEQUENCE [LARGE SCALE GENOMIC DNA]</scope>
    <source>
        <strain evidence="2">ATCC BAA-1250 / SPB7</strain>
    </source>
</reference>
<dbReference type="EMBL" id="CP000886">
    <property type="protein sequence ID" value="ABX66980.1"/>
    <property type="molecule type" value="Genomic_DNA"/>
</dbReference>
<dbReference type="Proteomes" id="UP000008556">
    <property type="component" value="Chromosome"/>
</dbReference>
<organism evidence="1 2">
    <name type="scientific">Salmonella paratyphi B (strain ATCC BAA-1250 / SPB7)</name>
    <dbReference type="NCBI Taxonomy" id="1016998"/>
    <lineage>
        <taxon>Bacteria</taxon>
        <taxon>Pseudomonadati</taxon>
        <taxon>Pseudomonadota</taxon>
        <taxon>Gammaproteobacteria</taxon>
        <taxon>Enterobacterales</taxon>
        <taxon>Enterobacteriaceae</taxon>
        <taxon>Salmonella</taxon>
    </lineage>
</organism>
<dbReference type="KEGG" id="spq:SPAB_01583"/>
<sequence length="34" mass="3686">MLAISSPCSTCLIMPFTYASKTSTVILTVCEKVF</sequence>
<name>A0A6C6Z081_SALPB</name>
<dbReference type="AlphaFoldDB" id="A0A6C6Z081"/>
<gene>
    <name evidence="1" type="ordered locus">SPAB_01583</name>
</gene>
<evidence type="ECO:0000313" key="1">
    <source>
        <dbReference type="EMBL" id="ABX66980.1"/>
    </source>
</evidence>